<evidence type="ECO:0000313" key="6">
    <source>
        <dbReference type="Proteomes" id="UP000627464"/>
    </source>
</evidence>
<dbReference type="Pfam" id="PF00196">
    <property type="entry name" value="GerE"/>
    <property type="match status" value="1"/>
</dbReference>
<evidence type="ECO:0000256" key="1">
    <source>
        <dbReference type="ARBA" id="ARBA00023015"/>
    </source>
</evidence>
<evidence type="ECO:0000313" key="5">
    <source>
        <dbReference type="EMBL" id="GGA51703.1"/>
    </source>
</evidence>
<dbReference type="PANTHER" id="PTHR44688">
    <property type="entry name" value="DNA-BINDING TRANSCRIPTIONAL ACTIVATOR DEVR_DOSR"/>
    <property type="match status" value="1"/>
</dbReference>
<dbReference type="RefSeq" id="WP_188474261.1">
    <property type="nucleotide sequence ID" value="NZ_BMFZ01000008.1"/>
</dbReference>
<dbReference type="InterPro" id="IPR016032">
    <property type="entry name" value="Sig_transdc_resp-reg_C-effctor"/>
</dbReference>
<dbReference type="PRINTS" id="PR00038">
    <property type="entry name" value="HTHLUXR"/>
</dbReference>
<gene>
    <name evidence="5" type="ORF">GCM10011328_28960</name>
</gene>
<proteinExistence type="predicted"/>
<protein>
    <recommendedName>
        <fullName evidence="4">HTH luxR-type domain-containing protein</fullName>
    </recommendedName>
</protein>
<dbReference type="InterPro" id="IPR000792">
    <property type="entry name" value="Tscrpt_reg_LuxR_C"/>
</dbReference>
<keyword evidence="3" id="KW-0804">Transcription</keyword>
<evidence type="ECO:0000256" key="2">
    <source>
        <dbReference type="ARBA" id="ARBA00023125"/>
    </source>
</evidence>
<dbReference type="PROSITE" id="PS50043">
    <property type="entry name" value="HTH_LUXR_2"/>
    <property type="match status" value="1"/>
</dbReference>
<dbReference type="Proteomes" id="UP000627464">
    <property type="component" value="Unassembled WGS sequence"/>
</dbReference>
<evidence type="ECO:0000256" key="3">
    <source>
        <dbReference type="ARBA" id="ARBA00023163"/>
    </source>
</evidence>
<evidence type="ECO:0000259" key="4">
    <source>
        <dbReference type="PROSITE" id="PS50043"/>
    </source>
</evidence>
<keyword evidence="1" id="KW-0805">Transcription regulation</keyword>
<dbReference type="Gene3D" id="1.10.10.10">
    <property type="entry name" value="Winged helix-like DNA-binding domain superfamily/Winged helix DNA-binding domain"/>
    <property type="match status" value="1"/>
</dbReference>
<dbReference type="SMART" id="SM00421">
    <property type="entry name" value="HTH_LUXR"/>
    <property type="match status" value="1"/>
</dbReference>
<name>A0ABQ1GXE6_9GAMM</name>
<reference evidence="6" key="1">
    <citation type="journal article" date="2019" name="Int. J. Syst. Evol. Microbiol.">
        <title>The Global Catalogue of Microorganisms (GCM) 10K type strain sequencing project: providing services to taxonomists for standard genome sequencing and annotation.</title>
        <authorList>
            <consortium name="The Broad Institute Genomics Platform"/>
            <consortium name="The Broad Institute Genome Sequencing Center for Infectious Disease"/>
            <person name="Wu L."/>
            <person name="Ma J."/>
        </authorList>
    </citation>
    <scope>NUCLEOTIDE SEQUENCE [LARGE SCALE GENOMIC DNA]</scope>
    <source>
        <strain evidence="6">CGMCC 1.12806</strain>
    </source>
</reference>
<sequence>MPAKMNIAYFHQYHMSYDLIASYIQREMKFSHLQLHHFPTPESLTIAVKENKMDIVMINSSCLFDGFYLESEIRAMLSEICENKHTITVFFAKNMKPILLRKIAESGMDILISSHDTPNELIKGLMNVMMSPDQKPYISMEIKKNLQQKNDVLTPKEWEVINLVNQGYSLSQIASKKFRALSTISTQKRNAMNKLHVKNESELLRFLHQNTFLDY</sequence>
<dbReference type="SUPFAM" id="SSF46894">
    <property type="entry name" value="C-terminal effector domain of the bipartite response regulators"/>
    <property type="match status" value="1"/>
</dbReference>
<comment type="caution">
    <text evidence="5">The sequence shown here is derived from an EMBL/GenBank/DDBJ whole genome shotgun (WGS) entry which is preliminary data.</text>
</comment>
<organism evidence="5 6">
    <name type="scientific">Hafnia psychrotolerans</name>
    <dbReference type="NCBI Taxonomy" id="1477018"/>
    <lineage>
        <taxon>Bacteria</taxon>
        <taxon>Pseudomonadati</taxon>
        <taxon>Pseudomonadota</taxon>
        <taxon>Gammaproteobacteria</taxon>
        <taxon>Enterobacterales</taxon>
        <taxon>Hafniaceae</taxon>
        <taxon>Hafnia</taxon>
    </lineage>
</organism>
<dbReference type="PANTHER" id="PTHR44688:SF16">
    <property type="entry name" value="DNA-BINDING TRANSCRIPTIONAL ACTIVATOR DEVR_DOSR"/>
    <property type="match status" value="1"/>
</dbReference>
<dbReference type="InterPro" id="IPR036388">
    <property type="entry name" value="WH-like_DNA-bd_sf"/>
</dbReference>
<dbReference type="EMBL" id="BMFZ01000008">
    <property type="protein sequence ID" value="GGA51703.1"/>
    <property type="molecule type" value="Genomic_DNA"/>
</dbReference>
<accession>A0ABQ1GXE6</accession>
<keyword evidence="6" id="KW-1185">Reference proteome</keyword>
<feature type="domain" description="HTH luxR-type" evidence="4">
    <location>
        <begin position="146"/>
        <end position="211"/>
    </location>
</feature>
<keyword evidence="2" id="KW-0238">DNA-binding</keyword>
<dbReference type="CDD" id="cd06170">
    <property type="entry name" value="LuxR_C_like"/>
    <property type="match status" value="1"/>
</dbReference>